<keyword evidence="7 9" id="KW-1133">Transmembrane helix</keyword>
<feature type="transmembrane region" description="Helical" evidence="9">
    <location>
        <begin position="257"/>
        <end position="276"/>
    </location>
</feature>
<feature type="transmembrane region" description="Helical" evidence="9">
    <location>
        <begin position="198"/>
        <end position="221"/>
    </location>
</feature>
<feature type="domain" description="Peptidase S54 GlpG peptidase N-terminal" evidence="11">
    <location>
        <begin position="2"/>
        <end position="79"/>
    </location>
</feature>
<evidence type="ECO:0000259" key="11">
    <source>
        <dbReference type="Pfam" id="PF12122"/>
    </source>
</evidence>
<evidence type="ECO:0000256" key="5">
    <source>
        <dbReference type="ARBA" id="ARBA00022692"/>
    </source>
</evidence>
<evidence type="ECO:0000256" key="2">
    <source>
        <dbReference type="ARBA" id="ARBA00009045"/>
    </source>
</evidence>
<evidence type="ECO:0000256" key="4">
    <source>
        <dbReference type="ARBA" id="ARBA00022519"/>
    </source>
</evidence>
<keyword evidence="5 9" id="KW-0812">Transmembrane</keyword>
<dbReference type="NCBIfam" id="TIGR04239">
    <property type="entry name" value="rhombo_GlpG"/>
    <property type="match status" value="1"/>
</dbReference>
<feature type="transmembrane region" description="Helical" evidence="9">
    <location>
        <begin position="233"/>
        <end position="251"/>
    </location>
</feature>
<reference evidence="12" key="1">
    <citation type="journal article" date="2018" name="Int. J. Syst. Evol. Microbiol.">
        <title>Neptunicella marina gen. nov., sp. nov., isolated from surface seawater.</title>
        <authorList>
            <person name="Liu X."/>
            <person name="Lai Q."/>
            <person name="Du Y."/>
            <person name="Zhang X."/>
            <person name="Liu Z."/>
            <person name="Sun F."/>
            <person name="Shao Z."/>
        </authorList>
    </citation>
    <scope>NUCLEOTIDE SEQUENCE</scope>
    <source>
        <strain evidence="12">S27-2</strain>
    </source>
</reference>
<dbReference type="InterPro" id="IPR035952">
    <property type="entry name" value="Rhomboid-like_sf"/>
</dbReference>
<proteinExistence type="inferred from homology"/>
<dbReference type="AlphaFoldDB" id="A0A8J6LXW3"/>
<evidence type="ECO:0000256" key="1">
    <source>
        <dbReference type="ARBA" id="ARBA00004141"/>
    </source>
</evidence>
<keyword evidence="3" id="KW-1003">Cell membrane</keyword>
<dbReference type="Gene3D" id="1.20.1540.10">
    <property type="entry name" value="Rhomboid-like"/>
    <property type="match status" value="1"/>
</dbReference>
<keyword evidence="6 12" id="KW-0378">Hydrolase</keyword>
<dbReference type="Gene3D" id="3.30.70.2350">
    <property type="match status" value="1"/>
</dbReference>
<evidence type="ECO:0000256" key="7">
    <source>
        <dbReference type="ARBA" id="ARBA00022989"/>
    </source>
</evidence>
<feature type="transmembrane region" description="Helical" evidence="9">
    <location>
        <begin position="98"/>
        <end position="119"/>
    </location>
</feature>
<evidence type="ECO:0000256" key="3">
    <source>
        <dbReference type="ARBA" id="ARBA00022475"/>
    </source>
</evidence>
<organism evidence="12 13">
    <name type="scientific">Neptunicella marina</name>
    <dbReference type="NCBI Taxonomy" id="2125989"/>
    <lineage>
        <taxon>Bacteria</taxon>
        <taxon>Pseudomonadati</taxon>
        <taxon>Pseudomonadota</taxon>
        <taxon>Gammaproteobacteria</taxon>
        <taxon>Alteromonadales</taxon>
        <taxon>Alteromonadaceae</taxon>
        <taxon>Neptunicella</taxon>
    </lineage>
</organism>
<comment type="similarity">
    <text evidence="2">Belongs to the peptidase S54 family.</text>
</comment>
<evidence type="ECO:0000256" key="9">
    <source>
        <dbReference type="SAM" id="Phobius"/>
    </source>
</evidence>
<keyword evidence="4" id="KW-0997">Cell inner membrane</keyword>
<dbReference type="GO" id="GO:0006508">
    <property type="term" value="P:proteolysis"/>
    <property type="evidence" value="ECO:0007669"/>
    <property type="project" value="UniProtKB-KW"/>
</dbReference>
<accession>A0A8J6LXW3</accession>
<evidence type="ECO:0000313" key="12">
    <source>
        <dbReference type="EMBL" id="MBC3765909.1"/>
    </source>
</evidence>
<feature type="transmembrane region" description="Helical" evidence="9">
    <location>
        <begin position="173"/>
        <end position="192"/>
    </location>
</feature>
<dbReference type="PANTHER" id="PTHR43731">
    <property type="entry name" value="RHOMBOID PROTEASE"/>
    <property type="match status" value="1"/>
</dbReference>
<comment type="subcellular location">
    <subcellularLocation>
        <location evidence="1">Membrane</location>
        <topology evidence="1">Multi-pass membrane protein</topology>
    </subcellularLocation>
</comment>
<dbReference type="PANTHER" id="PTHR43731:SF14">
    <property type="entry name" value="PRESENILIN-ASSOCIATED RHOMBOID-LIKE PROTEIN, MITOCHONDRIAL"/>
    <property type="match status" value="1"/>
</dbReference>
<dbReference type="SUPFAM" id="SSF144091">
    <property type="entry name" value="Rhomboid-like"/>
    <property type="match status" value="1"/>
</dbReference>
<sequence length="283" mass="32188">MLVSFADESPARLLCHYLQSQGLQVEYQLVSGDYPHTIVLTNPAQLETAKQHTQAFLDNPQDKRFQQSAWQSGNQIDMQLPAIFSFSQLTQYCRMAPFSSLILILCLFFYLTAQAGLFVQVKNLLTFQPLETLQLTGQWWRLISPTLLHFSILHIAFNLLWWASLGKQIEWKFGSLTLVILYLFSGIVSNYGQYLASGVHFGGLSGVVYAVLGFVWWIGWLKPQWGMQLPKSIIGFMLVWLIFGYLDVLWVQMANTAHTLGLICGCAFAWVISLIGNKDKTEY</sequence>
<dbReference type="InterPro" id="IPR022764">
    <property type="entry name" value="Peptidase_S54_rhomboid_dom"/>
</dbReference>
<dbReference type="InterPro" id="IPR022732">
    <property type="entry name" value="Peptidase_S54_GlpG_N"/>
</dbReference>
<dbReference type="Pfam" id="PF01694">
    <property type="entry name" value="Rhomboid"/>
    <property type="match status" value="1"/>
</dbReference>
<evidence type="ECO:0000256" key="8">
    <source>
        <dbReference type="ARBA" id="ARBA00023136"/>
    </source>
</evidence>
<dbReference type="RefSeq" id="WP_186506364.1">
    <property type="nucleotide sequence ID" value="NZ_JACNEP010000005.1"/>
</dbReference>
<comment type="caution">
    <text evidence="12">The sequence shown here is derived from an EMBL/GenBank/DDBJ whole genome shotgun (WGS) entry which is preliminary data.</text>
</comment>
<dbReference type="GO" id="GO:0016020">
    <property type="term" value="C:membrane"/>
    <property type="evidence" value="ECO:0007669"/>
    <property type="project" value="UniProtKB-SubCell"/>
</dbReference>
<dbReference type="InterPro" id="IPR038236">
    <property type="entry name" value="GlpG_N_sf"/>
</dbReference>
<dbReference type="EC" id="3.4.21.105" evidence="12"/>
<evidence type="ECO:0000259" key="10">
    <source>
        <dbReference type="Pfam" id="PF01694"/>
    </source>
</evidence>
<reference evidence="12" key="2">
    <citation type="submission" date="2020-08" db="EMBL/GenBank/DDBJ databases">
        <authorList>
            <person name="Lai Q."/>
        </authorList>
    </citation>
    <scope>NUCLEOTIDE SEQUENCE</scope>
    <source>
        <strain evidence="12">S27-2</strain>
    </source>
</reference>
<keyword evidence="13" id="KW-1185">Reference proteome</keyword>
<protein>
    <submittedName>
        <fullName evidence="12">Rhomboid family intramembrane serine protease GlpG</fullName>
        <ecNumber evidence="12">3.4.21.105</ecNumber>
    </submittedName>
</protein>
<keyword evidence="12" id="KW-0645">Protease</keyword>
<feature type="domain" description="Peptidase S54 rhomboid" evidence="10">
    <location>
        <begin position="137"/>
        <end position="273"/>
    </location>
</feature>
<feature type="transmembrane region" description="Helical" evidence="9">
    <location>
        <begin position="139"/>
        <end position="161"/>
    </location>
</feature>
<dbReference type="InterPro" id="IPR023662">
    <property type="entry name" value="Rhomboid_protease_GlpG"/>
</dbReference>
<dbReference type="EMBL" id="JACNEP010000005">
    <property type="protein sequence ID" value="MBC3765909.1"/>
    <property type="molecule type" value="Genomic_DNA"/>
</dbReference>
<name>A0A8J6LXW3_9ALTE</name>
<evidence type="ECO:0000313" key="13">
    <source>
        <dbReference type="Proteomes" id="UP000601768"/>
    </source>
</evidence>
<gene>
    <name evidence="12" type="primary">glpG</name>
    <name evidence="12" type="ORF">H8B19_08470</name>
</gene>
<dbReference type="InterPro" id="IPR050925">
    <property type="entry name" value="Rhomboid_protease_S54"/>
</dbReference>
<dbReference type="GO" id="GO:0004252">
    <property type="term" value="F:serine-type endopeptidase activity"/>
    <property type="evidence" value="ECO:0007669"/>
    <property type="project" value="InterPro"/>
</dbReference>
<dbReference type="Proteomes" id="UP000601768">
    <property type="component" value="Unassembled WGS sequence"/>
</dbReference>
<keyword evidence="8 9" id="KW-0472">Membrane</keyword>
<dbReference type="Pfam" id="PF12122">
    <property type="entry name" value="Rhomboid_N"/>
    <property type="match status" value="1"/>
</dbReference>
<evidence type="ECO:0000256" key="6">
    <source>
        <dbReference type="ARBA" id="ARBA00022801"/>
    </source>
</evidence>